<dbReference type="EC" id="1.2.1.50" evidence="4"/>
<reference evidence="9 10" key="1">
    <citation type="submission" date="2017-08" db="EMBL/GenBank/DDBJ databases">
        <title>The complete genome sequence of Maribacter sp. B1, isolated from deep-sea sediment.</title>
        <authorList>
            <person name="Wu Y.-H."/>
            <person name="Cheng H."/>
            <person name="Xu X.-W."/>
        </authorList>
    </citation>
    <scope>NUCLEOTIDE SEQUENCE [LARGE SCALE GENOMIC DNA]</scope>
    <source>
        <strain evidence="9 10">B1</strain>
    </source>
</reference>
<evidence type="ECO:0000256" key="5">
    <source>
        <dbReference type="ARBA" id="ARBA00022857"/>
    </source>
</evidence>
<gene>
    <name evidence="9" type="ORF">CJ263_18835</name>
</gene>
<accession>A0A223VBY1</accession>
<dbReference type="InterPro" id="IPR016163">
    <property type="entry name" value="Ald_DH_C"/>
</dbReference>
<evidence type="ECO:0000313" key="9">
    <source>
        <dbReference type="EMBL" id="ASV32777.1"/>
    </source>
</evidence>
<comment type="similarity">
    <text evidence="3">Belongs to the LuxC family.</text>
</comment>
<dbReference type="GO" id="GO:0008218">
    <property type="term" value="P:bioluminescence"/>
    <property type="evidence" value="ECO:0007669"/>
    <property type="project" value="UniProtKB-KW"/>
</dbReference>
<organism evidence="9 10">
    <name type="scientific">Maribacter cobaltidurans</name>
    <dbReference type="NCBI Taxonomy" id="1178778"/>
    <lineage>
        <taxon>Bacteria</taxon>
        <taxon>Pseudomonadati</taxon>
        <taxon>Bacteroidota</taxon>
        <taxon>Flavobacteriia</taxon>
        <taxon>Flavobacteriales</taxon>
        <taxon>Flavobacteriaceae</taxon>
        <taxon>Maribacter</taxon>
    </lineage>
</organism>
<comment type="function">
    <text evidence="1">LuxC is the fatty acid reductase enzyme responsible for synthesis of the aldehyde substrate for the luminescent reaction catalyzed by luciferase.</text>
</comment>
<dbReference type="RefSeq" id="WP_094999318.1">
    <property type="nucleotide sequence ID" value="NZ_BMJL01000008.1"/>
</dbReference>
<keyword evidence="10" id="KW-1185">Reference proteome</keyword>
<dbReference type="InterPro" id="IPR008670">
    <property type="entry name" value="CoA_reduct_LuxC"/>
</dbReference>
<evidence type="ECO:0000256" key="2">
    <source>
        <dbReference type="ARBA" id="ARBA00004908"/>
    </source>
</evidence>
<comment type="catalytic activity">
    <reaction evidence="8">
        <text>a long-chain fatty aldehyde + NADP(+) + CoA = a long-chain fatty acyl-CoA + NADPH + H(+)</text>
        <dbReference type="Rhea" id="RHEA:15437"/>
        <dbReference type="ChEBI" id="CHEBI:15378"/>
        <dbReference type="ChEBI" id="CHEBI:17176"/>
        <dbReference type="ChEBI" id="CHEBI:57287"/>
        <dbReference type="ChEBI" id="CHEBI:57783"/>
        <dbReference type="ChEBI" id="CHEBI:58349"/>
        <dbReference type="ChEBI" id="CHEBI:83139"/>
        <dbReference type="EC" id="1.2.1.50"/>
    </reaction>
</comment>
<name>A0A223VBY1_9FLAO</name>
<evidence type="ECO:0000313" key="10">
    <source>
        <dbReference type="Proteomes" id="UP000215244"/>
    </source>
</evidence>
<evidence type="ECO:0000256" key="4">
    <source>
        <dbReference type="ARBA" id="ARBA00013020"/>
    </source>
</evidence>
<dbReference type="EMBL" id="CP022957">
    <property type="protein sequence ID" value="ASV32777.1"/>
    <property type="molecule type" value="Genomic_DNA"/>
</dbReference>
<evidence type="ECO:0000256" key="1">
    <source>
        <dbReference type="ARBA" id="ARBA00003277"/>
    </source>
</evidence>
<evidence type="ECO:0000256" key="3">
    <source>
        <dbReference type="ARBA" id="ARBA00010915"/>
    </source>
</evidence>
<protein>
    <recommendedName>
        <fullName evidence="4">long-chain-fatty-acyl-CoA reductase</fullName>
        <ecNumber evidence="4">1.2.1.50</ecNumber>
    </recommendedName>
</protein>
<keyword evidence="6" id="KW-0560">Oxidoreductase</keyword>
<keyword evidence="5" id="KW-0521">NADP</keyword>
<dbReference type="GO" id="GO:0003995">
    <property type="term" value="F:acyl-CoA dehydrogenase activity"/>
    <property type="evidence" value="ECO:0007669"/>
    <property type="project" value="InterPro"/>
</dbReference>
<proteinExistence type="inferred from homology"/>
<dbReference type="OrthoDB" id="1522941at2"/>
<dbReference type="UniPathway" id="UPA00569"/>
<dbReference type="Proteomes" id="UP000215244">
    <property type="component" value="Chromosome"/>
</dbReference>
<dbReference type="KEGG" id="marb:CJ263_18835"/>
<sequence>MAQQLETLKAFVKLGEFLGNYCDFPNGNTSFEPDDKVWFQKLDQIVQTAKHHNGWFTKENILYSFNQWSRELTHENIQEWLNKYDLEKKNEKTVAIIMAGNIPLVGFHDFMAVLITGNRALVKLSSNDKLLLPFLAEYLKSIESDLGNQMVFTDEVLTGFDAVIATGSNNTARYFEYYFGNKPNIIRKNRNSVAVLQGNETNQQLQLLGDDIFKYYGLGCRSVSKVFVPRDYNFDILYSEMYAFKDIIDEHKYANNYDYNKAVYLMSEFKFLDNGFLLLKEDEKYASPIASVFYEHYDSTASLLEKIEADSDKIQCVVSSGFMEREIEFGNSQKPSLWDYADGVDTVEFLLKTS</sequence>
<dbReference type="Gene3D" id="3.40.309.10">
    <property type="entry name" value="Aldehyde Dehydrogenase, Chain A, domain 2"/>
    <property type="match status" value="1"/>
</dbReference>
<dbReference type="InterPro" id="IPR016162">
    <property type="entry name" value="Ald_DH_N"/>
</dbReference>
<dbReference type="Pfam" id="PF05893">
    <property type="entry name" value="LuxC"/>
    <property type="match status" value="1"/>
</dbReference>
<evidence type="ECO:0000256" key="8">
    <source>
        <dbReference type="ARBA" id="ARBA00049412"/>
    </source>
</evidence>
<dbReference type="SUPFAM" id="SSF53720">
    <property type="entry name" value="ALDH-like"/>
    <property type="match status" value="1"/>
</dbReference>
<dbReference type="GO" id="GO:0050062">
    <property type="term" value="F:long-chain-fatty-acyl-CoA reductase activity"/>
    <property type="evidence" value="ECO:0007669"/>
    <property type="project" value="UniProtKB-EC"/>
</dbReference>
<dbReference type="Gene3D" id="3.40.605.10">
    <property type="entry name" value="Aldehyde Dehydrogenase, Chain A, domain 1"/>
    <property type="match status" value="1"/>
</dbReference>
<keyword evidence="7" id="KW-0455">Luminescence</keyword>
<evidence type="ECO:0000256" key="7">
    <source>
        <dbReference type="ARBA" id="ARBA00023223"/>
    </source>
</evidence>
<dbReference type="InterPro" id="IPR016161">
    <property type="entry name" value="Ald_DH/histidinol_DH"/>
</dbReference>
<comment type="pathway">
    <text evidence="2">Lipid metabolism; fatty acid reduction for biolumincescence.</text>
</comment>
<dbReference type="AlphaFoldDB" id="A0A223VBY1"/>
<evidence type="ECO:0000256" key="6">
    <source>
        <dbReference type="ARBA" id="ARBA00023002"/>
    </source>
</evidence>